<feature type="transmembrane region" description="Helical" evidence="1">
    <location>
        <begin position="251"/>
        <end position="268"/>
    </location>
</feature>
<dbReference type="Pfam" id="PF07690">
    <property type="entry name" value="MFS_1"/>
    <property type="match status" value="1"/>
</dbReference>
<feature type="transmembrane region" description="Helical" evidence="1">
    <location>
        <begin position="411"/>
        <end position="431"/>
    </location>
</feature>
<feature type="transmembrane region" description="Helical" evidence="1">
    <location>
        <begin position="320"/>
        <end position="337"/>
    </location>
</feature>
<organism evidence="3">
    <name type="scientific">Thermofilum adornatum</name>
    <dbReference type="NCBI Taxonomy" id="1365176"/>
    <lineage>
        <taxon>Archaea</taxon>
        <taxon>Thermoproteota</taxon>
        <taxon>Thermoprotei</taxon>
        <taxon>Thermofilales</taxon>
        <taxon>Thermofilaceae</taxon>
        <taxon>Thermofilum</taxon>
    </lineage>
</organism>
<dbReference type="PANTHER" id="PTHR23528:SF1">
    <property type="entry name" value="MAJOR FACILITATOR SUPERFAMILY (MFS) PROFILE DOMAIN-CONTAINING PROTEIN"/>
    <property type="match status" value="1"/>
</dbReference>
<feature type="domain" description="Major facilitator superfamily (MFS) profile" evidence="2">
    <location>
        <begin position="27"/>
        <end position="435"/>
    </location>
</feature>
<dbReference type="SUPFAM" id="SSF103473">
    <property type="entry name" value="MFS general substrate transporter"/>
    <property type="match status" value="1"/>
</dbReference>
<evidence type="ECO:0000259" key="2">
    <source>
        <dbReference type="PROSITE" id="PS50850"/>
    </source>
</evidence>
<dbReference type="InterPro" id="IPR020846">
    <property type="entry name" value="MFS_dom"/>
</dbReference>
<accession>A0A7C1GB47</accession>
<comment type="caution">
    <text evidence="3">The sequence shown here is derived from an EMBL/GenBank/DDBJ whole genome shotgun (WGS) entry which is preliminary data.</text>
</comment>
<dbReference type="InterPro" id="IPR011701">
    <property type="entry name" value="MFS"/>
</dbReference>
<dbReference type="EMBL" id="DSAY01000073">
    <property type="protein sequence ID" value="HDP14906.1"/>
    <property type="molecule type" value="Genomic_DNA"/>
</dbReference>
<dbReference type="Gene3D" id="1.20.1250.20">
    <property type="entry name" value="MFS general substrate transporter like domains"/>
    <property type="match status" value="2"/>
</dbReference>
<proteinExistence type="predicted"/>
<keyword evidence="1" id="KW-0812">Transmembrane</keyword>
<feature type="transmembrane region" description="Helical" evidence="1">
    <location>
        <begin position="343"/>
        <end position="364"/>
    </location>
</feature>
<keyword evidence="1" id="KW-0472">Membrane</keyword>
<dbReference type="GO" id="GO:0022857">
    <property type="term" value="F:transmembrane transporter activity"/>
    <property type="evidence" value="ECO:0007669"/>
    <property type="project" value="InterPro"/>
</dbReference>
<feature type="transmembrane region" description="Helical" evidence="1">
    <location>
        <begin position="157"/>
        <end position="180"/>
    </location>
</feature>
<sequence length="440" mass="48777">MKQYLKTSNKYIFVAQENITEKFSYGKVFLLGFGFFGISIIWSIYNSYVPIFLKNLGLAAWLVGFIMTIDNIFAVVLLPYIGALSDVTRTRIGRRKPYILLGAPPAALTFALISLFRGDLSLMMITILIMNFSMALFRSPVIAFMPDITPSEKRSQANGIINFMGGIGSLLAFFVGSILYKKDPSYPFIASAVVMLVACLLVVLLVDEPEQFKVKTETISFGELLRKSFRESFSELASNLREAFTSREKSLLFMLTSIFLWFIGYNAIETFFTSYAKYYLGIGEATGSFILGFVALGFLIFSLPAGFIGARLGRKRTMTLGLLIIVALLFVATSFPSKLVGNQLILAFEAVFFVIGMAWALVNVNSLPTVVDMTTREKLGTYTGLYYFASQLASIIAPPMAGLFIDLSGYSVLLPYSITFLVLSAATLQLVQRGEPRRGY</sequence>
<feature type="transmembrane region" description="Helical" evidence="1">
    <location>
        <begin position="122"/>
        <end position="145"/>
    </location>
</feature>
<evidence type="ECO:0000256" key="1">
    <source>
        <dbReference type="SAM" id="Phobius"/>
    </source>
</evidence>
<feature type="transmembrane region" description="Helical" evidence="1">
    <location>
        <begin position="385"/>
        <end position="405"/>
    </location>
</feature>
<dbReference type="PANTHER" id="PTHR23528">
    <property type="match status" value="1"/>
</dbReference>
<dbReference type="PROSITE" id="PS50850">
    <property type="entry name" value="MFS"/>
    <property type="match status" value="1"/>
</dbReference>
<dbReference type="AlphaFoldDB" id="A0A7C1GB47"/>
<dbReference type="InterPro" id="IPR036259">
    <property type="entry name" value="MFS_trans_sf"/>
</dbReference>
<feature type="transmembrane region" description="Helical" evidence="1">
    <location>
        <begin position="98"/>
        <end position="116"/>
    </location>
</feature>
<name>A0A7C1GB47_9CREN</name>
<gene>
    <name evidence="3" type="ORF">ENN26_03905</name>
</gene>
<dbReference type="CDD" id="cd17313">
    <property type="entry name" value="MFS_SLC45_SUC"/>
    <property type="match status" value="1"/>
</dbReference>
<reference evidence="3" key="1">
    <citation type="journal article" date="2020" name="mSystems">
        <title>Genome- and Community-Level Interaction Insights into Carbon Utilization and Element Cycling Functions of Hydrothermarchaeota in Hydrothermal Sediment.</title>
        <authorList>
            <person name="Zhou Z."/>
            <person name="Liu Y."/>
            <person name="Xu W."/>
            <person name="Pan J."/>
            <person name="Luo Z.H."/>
            <person name="Li M."/>
        </authorList>
    </citation>
    <scope>NUCLEOTIDE SEQUENCE [LARGE SCALE GENOMIC DNA]</scope>
    <source>
        <strain evidence="3">SpSt-116</strain>
    </source>
</reference>
<protein>
    <submittedName>
        <fullName evidence="3">MFS transporter</fullName>
    </submittedName>
</protein>
<feature type="transmembrane region" description="Helical" evidence="1">
    <location>
        <begin position="28"/>
        <end position="45"/>
    </location>
</feature>
<feature type="transmembrane region" description="Helical" evidence="1">
    <location>
        <begin position="57"/>
        <end position="78"/>
    </location>
</feature>
<feature type="transmembrane region" description="Helical" evidence="1">
    <location>
        <begin position="288"/>
        <end position="308"/>
    </location>
</feature>
<feature type="transmembrane region" description="Helical" evidence="1">
    <location>
        <begin position="186"/>
        <end position="206"/>
    </location>
</feature>
<keyword evidence="1" id="KW-1133">Transmembrane helix</keyword>
<evidence type="ECO:0000313" key="3">
    <source>
        <dbReference type="EMBL" id="HDP14906.1"/>
    </source>
</evidence>